<organism evidence="2 3">
    <name type="scientific">Kipferlia bialata</name>
    <dbReference type="NCBI Taxonomy" id="797122"/>
    <lineage>
        <taxon>Eukaryota</taxon>
        <taxon>Metamonada</taxon>
        <taxon>Carpediemonas-like organisms</taxon>
        <taxon>Kipferlia</taxon>
    </lineage>
</organism>
<feature type="compositionally biased region" description="Low complexity" evidence="1">
    <location>
        <begin position="254"/>
        <end position="264"/>
    </location>
</feature>
<comment type="caution">
    <text evidence="2">The sequence shown here is derived from an EMBL/GenBank/DDBJ whole genome shotgun (WGS) entry which is preliminary data.</text>
</comment>
<feature type="compositionally biased region" description="Basic and acidic residues" evidence="1">
    <location>
        <begin position="80"/>
        <end position="101"/>
    </location>
</feature>
<feature type="region of interest" description="Disordered" evidence="1">
    <location>
        <begin position="1"/>
        <end position="181"/>
    </location>
</feature>
<evidence type="ECO:0000313" key="3">
    <source>
        <dbReference type="Proteomes" id="UP000265618"/>
    </source>
</evidence>
<feature type="compositionally biased region" description="Polar residues" evidence="1">
    <location>
        <begin position="271"/>
        <end position="282"/>
    </location>
</feature>
<feature type="region of interest" description="Disordered" evidence="1">
    <location>
        <begin position="194"/>
        <end position="318"/>
    </location>
</feature>
<gene>
    <name evidence="2" type="ORF">KIPB_005924</name>
</gene>
<feature type="compositionally biased region" description="Basic and acidic residues" evidence="1">
    <location>
        <begin position="124"/>
        <end position="137"/>
    </location>
</feature>
<feature type="compositionally biased region" description="Basic and acidic residues" evidence="1">
    <location>
        <begin position="48"/>
        <end position="58"/>
    </location>
</feature>
<protein>
    <submittedName>
        <fullName evidence="2">Uncharacterized protein</fullName>
    </submittedName>
</protein>
<keyword evidence="3" id="KW-1185">Reference proteome</keyword>
<dbReference type="AlphaFoldDB" id="A0A391NWE3"/>
<dbReference type="Proteomes" id="UP000265618">
    <property type="component" value="Unassembled WGS sequence"/>
</dbReference>
<feature type="compositionally biased region" description="Basic and acidic residues" evidence="1">
    <location>
        <begin position="9"/>
        <end position="25"/>
    </location>
</feature>
<feature type="compositionally biased region" description="Low complexity" evidence="1">
    <location>
        <begin position="138"/>
        <end position="154"/>
    </location>
</feature>
<evidence type="ECO:0000313" key="2">
    <source>
        <dbReference type="EMBL" id="GCA62803.1"/>
    </source>
</evidence>
<sequence length="318" mass="34947">MPQYTVVTDADREREREAERERQAEVDQIINAPHVASTAEMDMGALNRGEREGERGREGQLSMADMAPPSRPLDRVQGGAERDLPRDVPSTQRERDRDSYRRQRPAPTPLTMYLEADQPAYPSRGRDRGRQRERESSRTQSRLPSVPMVPVSMPADRQTDRHHPQRQGRGDRHYASGQVAEERNVFAQSCLGSAPSLRRASHSQLSSAVERQRSRNPNGGVPETMGREEYPAENRGVTSRHSPYGGSGYGSTFGSGSMTGSRMGSRGGSNGDLSASLVTDTPRSARGKGPLPKQRFGVVPSRGRGNAPRPSASLYSGL</sequence>
<name>A0A391NWE3_9EUKA</name>
<dbReference type="EMBL" id="BDIP01001456">
    <property type="protein sequence ID" value="GCA62803.1"/>
    <property type="molecule type" value="Genomic_DNA"/>
</dbReference>
<proteinExistence type="predicted"/>
<evidence type="ECO:0000256" key="1">
    <source>
        <dbReference type="SAM" id="MobiDB-lite"/>
    </source>
</evidence>
<feature type="compositionally biased region" description="Basic and acidic residues" evidence="1">
    <location>
        <begin position="157"/>
        <end position="181"/>
    </location>
</feature>
<reference evidence="2 3" key="1">
    <citation type="journal article" date="2018" name="PLoS ONE">
        <title>The draft genome of Kipferlia bialata reveals reductive genome evolution in fornicate parasites.</title>
        <authorList>
            <person name="Tanifuji G."/>
            <person name="Takabayashi S."/>
            <person name="Kume K."/>
            <person name="Takagi M."/>
            <person name="Nakayama T."/>
            <person name="Kamikawa R."/>
            <person name="Inagaki Y."/>
            <person name="Hashimoto T."/>
        </authorList>
    </citation>
    <scope>NUCLEOTIDE SEQUENCE [LARGE SCALE GENOMIC DNA]</scope>
    <source>
        <strain evidence="2">NY0173</strain>
    </source>
</reference>
<accession>A0A391NWE3</accession>